<dbReference type="SUPFAM" id="SSF56112">
    <property type="entry name" value="Protein kinase-like (PK-like)"/>
    <property type="match status" value="1"/>
</dbReference>
<accession>A0AA48H5G3</accession>
<dbReference type="EMBL" id="AP027081">
    <property type="protein sequence ID" value="BDU77746.1"/>
    <property type="molecule type" value="Genomic_DNA"/>
</dbReference>
<feature type="domain" description="DUF4032" evidence="2">
    <location>
        <begin position="230"/>
        <end position="393"/>
    </location>
</feature>
<sequence length="402" mass="45775">MPERTTGLRAIHVRPGHPDFLDLPWGMPLAAWPGATERILELPRGLSRHEVQFVDYGDGALYAVKELPAGLAEKEYGLLLEMQARRLPTVEAAGHVAAGDCSYLVTRYLDASHPYRVLFLNKGLERYRVRLLDAMAGLLVRLHLAGAYWGDCSLSNVLFRRDAGQLGAYLVDAETSELHDRLSDGQRRLDLMIMEENVGGDLLDISIAVPLPEGLRPETFGADVRRRYESLWHEVNREEVLRPDERWRIQARIKALHALGFSVQEIRFVATGDGDKLVMRPIVTDRDYHRHRLHDLTGLVAEDRQAELMLNEIRELRARMAKAHKREVPQSAAAFRWLTETWDPAQQALAPLVKTDAEAAEIYCQVLEHKWFMSEKAGKDVGLDAALKDYLKRFKPRRRKQG</sequence>
<dbReference type="Pfam" id="PF13224">
    <property type="entry name" value="DUF4032"/>
    <property type="match status" value="1"/>
</dbReference>
<protein>
    <submittedName>
        <fullName evidence="3">LPS kinase</fullName>
    </submittedName>
</protein>
<proteinExistence type="predicted"/>
<dbReference type="GO" id="GO:0016301">
    <property type="term" value="F:kinase activity"/>
    <property type="evidence" value="ECO:0007669"/>
    <property type="project" value="UniProtKB-KW"/>
</dbReference>
<reference evidence="3" key="1">
    <citation type="journal article" date="2023" name="Int. J. Syst. Evol. Microbiol.">
        <title>Mesoterricola silvestris gen. nov., sp. nov., Mesoterricola sediminis sp. nov., Geothrix oryzae sp. nov., Geothrix edaphica sp. nov., Geothrix rubra sp. nov., and Geothrix limicola sp. nov., six novel members of Acidobacteriota isolated from soils.</title>
        <authorList>
            <person name="Itoh H."/>
            <person name="Sugisawa Y."/>
            <person name="Mise K."/>
            <person name="Xu Z."/>
            <person name="Kuniyasu M."/>
            <person name="Ushijima N."/>
            <person name="Kawano K."/>
            <person name="Kobayashi E."/>
            <person name="Shiratori Y."/>
            <person name="Masuda Y."/>
            <person name="Senoo K."/>
        </authorList>
    </citation>
    <scope>NUCLEOTIDE SEQUENCE</scope>
    <source>
        <strain evidence="3">W786</strain>
    </source>
</reference>
<evidence type="ECO:0000259" key="2">
    <source>
        <dbReference type="Pfam" id="PF13224"/>
    </source>
</evidence>
<feature type="coiled-coil region" evidence="1">
    <location>
        <begin position="299"/>
        <end position="326"/>
    </location>
</feature>
<gene>
    <name evidence="3" type="ORF">METESE_27040</name>
</gene>
<evidence type="ECO:0000256" key="1">
    <source>
        <dbReference type="SAM" id="Coils"/>
    </source>
</evidence>
<dbReference type="RefSeq" id="WP_243331440.1">
    <property type="nucleotide sequence ID" value="NZ_AP027081.1"/>
</dbReference>
<keyword evidence="1" id="KW-0175">Coiled coil</keyword>
<dbReference type="InterPro" id="IPR025111">
    <property type="entry name" value="DUF4032"/>
</dbReference>
<evidence type="ECO:0000313" key="3">
    <source>
        <dbReference type="EMBL" id="BDU77746.1"/>
    </source>
</evidence>
<dbReference type="KEGG" id="msea:METESE_27040"/>
<keyword evidence="4" id="KW-1185">Reference proteome</keyword>
<evidence type="ECO:0000313" key="4">
    <source>
        <dbReference type="Proteomes" id="UP001228113"/>
    </source>
</evidence>
<dbReference type="AlphaFoldDB" id="A0AA48H5G3"/>
<name>A0AA48H5G3_9BACT</name>
<keyword evidence="3" id="KW-0808">Transferase</keyword>
<dbReference type="InterPro" id="IPR011009">
    <property type="entry name" value="Kinase-like_dom_sf"/>
</dbReference>
<keyword evidence="3" id="KW-0418">Kinase</keyword>
<dbReference type="Proteomes" id="UP001228113">
    <property type="component" value="Chromosome"/>
</dbReference>
<organism evidence="3 4">
    <name type="scientific">Mesoterricola sediminis</name>
    <dbReference type="NCBI Taxonomy" id="2927980"/>
    <lineage>
        <taxon>Bacteria</taxon>
        <taxon>Pseudomonadati</taxon>
        <taxon>Acidobacteriota</taxon>
        <taxon>Holophagae</taxon>
        <taxon>Holophagales</taxon>
        <taxon>Holophagaceae</taxon>
        <taxon>Mesoterricola</taxon>
    </lineage>
</organism>